<evidence type="ECO:0000256" key="1">
    <source>
        <dbReference type="ARBA" id="ARBA00004141"/>
    </source>
</evidence>
<dbReference type="GO" id="GO:0006075">
    <property type="term" value="P:(1-&gt;3)-beta-D-glucan biosynthetic process"/>
    <property type="evidence" value="ECO:0007669"/>
    <property type="project" value="InterPro"/>
</dbReference>
<evidence type="ECO:0000259" key="12">
    <source>
        <dbReference type="SMART" id="SM01205"/>
    </source>
</evidence>
<feature type="transmembrane region" description="Helical" evidence="11">
    <location>
        <begin position="1581"/>
        <end position="1602"/>
    </location>
</feature>
<dbReference type="PANTHER" id="PTHR12741">
    <property type="entry name" value="LYST-INTERACTING PROTEIN LIP5 DOPAMINE RESPONSIVE PROTEIN DRG-1"/>
    <property type="match status" value="1"/>
</dbReference>
<feature type="transmembrane region" description="Helical" evidence="11">
    <location>
        <begin position="1644"/>
        <end position="1668"/>
    </location>
</feature>
<feature type="transmembrane region" description="Helical" evidence="11">
    <location>
        <begin position="603"/>
        <end position="624"/>
    </location>
</feature>
<feature type="transmembrane region" description="Helical" evidence="11">
    <location>
        <begin position="675"/>
        <end position="694"/>
    </location>
</feature>
<sequence length="1905" mass="216586">MRRPSPPMAEFKRMVSLVISGAGQAETSVTDILMEIRSRCPEWSVTPCRVRKVAACAASSTAHRCGEAERTLAGGHSCGGRVDWLVNNKGLTPNEAGIQVATEYAVECWRCGFQTTSCQLPPRYGAKEQERLQMMNCGKVQKASVQFKEILEAKADRWASEEQKQLWQNKSALAEKFCKQSVALLNEEEYESAAVVALYAWSQVIMDGSQCCDLLRPPYCLQSQWSWSTLAVAILIGGTLIALLTSVLASLTARAPARGTKPLPAQSQVPEPGKAATKVEELYQELFKRWMRDHSLRGLYGACHFAETAASQFAALAAVFDFQVDSVRNQFDHLLSLWRSHCAILADLDLDVDEDDDFVEAAVNEQTLLHEALGGLHAELLEGFLRWRQRLSDDLKEPLSSGSLVLGGARWAHLVPGDWLHADSRKLAANLATTHLAEIATYLLVWGEAGNLRFMPEAVYFLTELTLSAEPELYPHHQADGKHSSGLFLSRMVRPMYNLVFDEWYQGLDFKPVSDEDRGKGVMPSHKEKLPTFHGGYEAFLPPDVANYDDWNEFFADPKRLRRGMPRLFDLEHGKRFAVLQEFNLSKMLTSQKMKTHREVHSLWGVFASTHRIWLVHALLFFGAVCVVAGDPFDDDETLGGKGLVRWAALGLLAPFHALLLALARVYTCGAATRASICGIGCFCANFWRSLLWFAPVGTYGALRYANLAWTPEILQYLLIAHLVVSLLALASLLFFPDRGFDAPYKEKPRAPFHLRLVRYFFWLMVLAGKFLVAVVLFRAIFDLILDLQLEPLGRATSEDILIAWYSTIWARDLLIWLWLWFSSLFIFCADTQLWFTVGCTILGVVVALIQRRCRTLHFAFEDALHKLPGRFAEKVLRYSPCSKSAFAKTWNLVIQHMTQEQKINVRDSGELCFDYILSEEPGAPVLFNEENCLERASKHYCGMADTREWPVNKELQWRFLALSRGLGLELPRPYRTPYVPGLTVLIPQFEEPVLLLPEDLYSEAPGEARELGHLIDYLRIKYVDEFQNLAQNWNVPGGVRNWSRYSPEQWKETCVWASMRLQTLWRTVAGMCKYHDALVLHHELQGTNSSGLLWREDDTSEMFQCLVSMQMYAYFTAVQREQVNEMLERFPPNLKIAYIDHSDVGENCERDAVHPRQSRRYYSCLIDRNCQCIQAKNPAAAFRQPAYRVELPGYPILSDGKADNQNHALPFSRGTINQCVDANQGAYFEQMLLLPCALGEFRWNPKQIVGFPEHITSDLGSVGDFAAGSEMAFCTLLQRSYATLGARMHYGHPDLMNKQYMMQQGGVSKGTRTLNLSEDIFAGLDFALRADGREICHREYFHLAKGRDLGFNAVLKFFSKLSSGSGEQLLTRQMCRLGQLMPLPDALTLYYAHAGYYVTQFLLSWVMPTVLYTWALILACDCDLAFEAFEGSCAKRPAQELMGRMLSSIYTIALLLLVLLATALPLFTEEWLERSFKVAVKRLLKQVCTLSFLMFVFQAKIIGYYVINELRYGGAKYISTGRSLPTERRHFIRRKGDEYEGLYLDYAIQAFYDGLTLLIAAAMVTELGGMEADNIYRGRLFALWFCITLTIISWLYAPFVFNPHQFARRHIMEDRRVLCQFFFQNWGSGWIRWYEEFQLKPRVGLSISMLDFNFLVVFLGISVWFAVVNHKVSMMQVIFSTHTWMKEVAALTLLPPIFTSLVMCLLCSSCCALTRCLRRICKKSDPTWELLRKLLPIMTLVVVLLEVLEAAACLEILRTTARWKDYIAGLMLKYLLLEVVIFLAEGLLRSRCARSGACRPDKGLQTLYFWVLSNRMFRDMLTSTVILVPLLLLSFVNSLLRRCCRTFDAHEFLIYRSSGHRARRRSFCGDSDRDSRDSSSSVSESRNTSDTSSTDEEAPMAPRR</sequence>
<comment type="catalytic activity">
    <reaction evidence="9">
        <text>[(1-&gt;3)-beta-D-glucosyl](n) + UDP-alpha-D-glucose = [(1-&gt;3)-beta-D-glucosyl](n+1) + UDP + H(+)</text>
        <dbReference type="Rhea" id="RHEA:21476"/>
        <dbReference type="Rhea" id="RHEA-COMP:11146"/>
        <dbReference type="Rhea" id="RHEA-COMP:14303"/>
        <dbReference type="ChEBI" id="CHEBI:15378"/>
        <dbReference type="ChEBI" id="CHEBI:37671"/>
        <dbReference type="ChEBI" id="CHEBI:58223"/>
        <dbReference type="ChEBI" id="CHEBI:58885"/>
        <dbReference type="EC" id="2.4.1.34"/>
    </reaction>
</comment>
<dbReference type="Proteomes" id="UP001178507">
    <property type="component" value="Unassembled WGS sequence"/>
</dbReference>
<comment type="caution">
    <text evidence="13">The sequence shown here is derived from an EMBL/GenBank/DDBJ whole genome shotgun (WGS) entry which is preliminary data.</text>
</comment>
<feature type="region of interest" description="Disordered" evidence="10">
    <location>
        <begin position="1865"/>
        <end position="1905"/>
    </location>
</feature>
<feature type="transmembrane region" description="Helical" evidence="11">
    <location>
        <begin position="644"/>
        <end position="663"/>
    </location>
</feature>
<dbReference type="InterPro" id="IPR003440">
    <property type="entry name" value="Glyco_trans_48_dom"/>
</dbReference>
<dbReference type="Pfam" id="PF14288">
    <property type="entry name" value="FKS1_dom1"/>
    <property type="match status" value="1"/>
</dbReference>
<organism evidence="13 14">
    <name type="scientific">Effrenium voratum</name>
    <dbReference type="NCBI Taxonomy" id="2562239"/>
    <lineage>
        <taxon>Eukaryota</taxon>
        <taxon>Sar</taxon>
        <taxon>Alveolata</taxon>
        <taxon>Dinophyceae</taxon>
        <taxon>Suessiales</taxon>
        <taxon>Symbiodiniaceae</taxon>
        <taxon>Effrenium</taxon>
    </lineage>
</organism>
<keyword evidence="8 11" id="KW-0472">Membrane</keyword>
<keyword evidence="7 11" id="KW-1133">Transmembrane helix</keyword>
<keyword evidence="5" id="KW-0808">Transferase</keyword>
<comment type="similarity">
    <text evidence="2">Belongs to the glycosyltransferase 48 family.</text>
</comment>
<evidence type="ECO:0000256" key="9">
    <source>
        <dbReference type="ARBA" id="ARBA00047777"/>
    </source>
</evidence>
<evidence type="ECO:0000256" key="6">
    <source>
        <dbReference type="ARBA" id="ARBA00022692"/>
    </source>
</evidence>
<accession>A0AA36N3V3</accession>
<evidence type="ECO:0000256" key="2">
    <source>
        <dbReference type="ARBA" id="ARBA00009040"/>
    </source>
</evidence>
<feature type="domain" description="1,3-beta-glucan synthase component FKS1-like" evidence="12">
    <location>
        <begin position="433"/>
        <end position="568"/>
    </location>
</feature>
<dbReference type="InterPro" id="IPR026899">
    <property type="entry name" value="FKS1-like_dom1"/>
</dbReference>
<feature type="transmembrane region" description="Helical" evidence="11">
    <location>
        <begin position="225"/>
        <end position="251"/>
    </location>
</feature>
<gene>
    <name evidence="13" type="ORF">EVOR1521_LOCUS18299</name>
</gene>
<comment type="subcellular location">
    <subcellularLocation>
        <location evidence="1">Membrane</location>
        <topology evidence="1">Multi-pass membrane protein</topology>
    </subcellularLocation>
</comment>
<dbReference type="GO" id="GO:0005886">
    <property type="term" value="C:plasma membrane"/>
    <property type="evidence" value="ECO:0007669"/>
    <property type="project" value="TreeGrafter"/>
</dbReference>
<keyword evidence="6 11" id="KW-0812">Transmembrane</keyword>
<feature type="transmembrane region" description="Helical" evidence="11">
    <location>
        <begin position="1689"/>
        <end position="1716"/>
    </location>
</feature>
<evidence type="ECO:0000256" key="3">
    <source>
        <dbReference type="ARBA" id="ARBA00012589"/>
    </source>
</evidence>
<feature type="transmembrane region" description="Helical" evidence="11">
    <location>
        <begin position="834"/>
        <end position="851"/>
    </location>
</feature>
<dbReference type="SMART" id="SM01205">
    <property type="entry name" value="FKS1_dom1"/>
    <property type="match status" value="1"/>
</dbReference>
<feature type="transmembrane region" description="Helical" evidence="11">
    <location>
        <begin position="1488"/>
        <end position="1508"/>
    </location>
</feature>
<feature type="transmembrane region" description="Helical" evidence="11">
    <location>
        <begin position="757"/>
        <end position="782"/>
    </location>
</feature>
<dbReference type="Pfam" id="PF02364">
    <property type="entry name" value="Glucan_synthase"/>
    <property type="match status" value="1"/>
</dbReference>
<evidence type="ECO:0000256" key="5">
    <source>
        <dbReference type="ARBA" id="ARBA00022679"/>
    </source>
</evidence>
<keyword evidence="14" id="KW-1185">Reference proteome</keyword>
<feature type="transmembrane region" description="Helical" evidence="11">
    <location>
        <begin position="714"/>
        <end position="736"/>
    </location>
</feature>
<feature type="transmembrane region" description="Helical" evidence="11">
    <location>
        <begin position="1446"/>
        <end position="1468"/>
    </location>
</feature>
<keyword evidence="4" id="KW-0328">Glycosyltransferase</keyword>
<feature type="transmembrane region" description="Helical" evidence="11">
    <location>
        <begin position="1767"/>
        <end position="1785"/>
    </location>
</feature>
<dbReference type="PANTHER" id="PTHR12741:SF48">
    <property type="entry name" value="1,3-BETA-GLUCAN SYNTHASE COMPONENT FKS1-RELATED"/>
    <property type="match status" value="1"/>
</dbReference>
<feature type="transmembrane region" description="Helical" evidence="11">
    <location>
        <begin position="1547"/>
        <end position="1569"/>
    </location>
</feature>
<evidence type="ECO:0000256" key="4">
    <source>
        <dbReference type="ARBA" id="ARBA00022676"/>
    </source>
</evidence>
<dbReference type="EMBL" id="CAUJNA010002558">
    <property type="protein sequence ID" value="CAJ1393427.1"/>
    <property type="molecule type" value="Genomic_DNA"/>
</dbReference>
<protein>
    <recommendedName>
        <fullName evidence="3">1,3-beta-glucan synthase</fullName>
        <ecNumber evidence="3">2.4.1.34</ecNumber>
    </recommendedName>
</protein>
<feature type="transmembrane region" description="Helical" evidence="11">
    <location>
        <begin position="1821"/>
        <end position="1841"/>
    </location>
</feature>
<feature type="compositionally biased region" description="Low complexity" evidence="10">
    <location>
        <begin position="1879"/>
        <end position="1893"/>
    </location>
</feature>
<feature type="transmembrane region" description="Helical" evidence="11">
    <location>
        <begin position="802"/>
        <end position="822"/>
    </location>
</feature>
<dbReference type="EC" id="2.4.1.34" evidence="3"/>
<evidence type="ECO:0000256" key="7">
    <source>
        <dbReference type="ARBA" id="ARBA00022989"/>
    </source>
</evidence>
<name>A0AA36N3V3_9DINO</name>
<reference evidence="13" key="1">
    <citation type="submission" date="2023-08" db="EMBL/GenBank/DDBJ databases">
        <authorList>
            <person name="Chen Y."/>
            <person name="Shah S."/>
            <person name="Dougan E. K."/>
            <person name="Thang M."/>
            <person name="Chan C."/>
        </authorList>
    </citation>
    <scope>NUCLEOTIDE SEQUENCE</scope>
</reference>
<evidence type="ECO:0000256" key="11">
    <source>
        <dbReference type="SAM" id="Phobius"/>
    </source>
</evidence>
<dbReference type="GO" id="GO:0003843">
    <property type="term" value="F:1,3-beta-D-glucan synthase activity"/>
    <property type="evidence" value="ECO:0007669"/>
    <property type="project" value="UniProtKB-EC"/>
</dbReference>
<dbReference type="GO" id="GO:0000148">
    <property type="term" value="C:1,3-beta-D-glucan synthase complex"/>
    <property type="evidence" value="ECO:0007669"/>
    <property type="project" value="InterPro"/>
</dbReference>
<evidence type="ECO:0000256" key="10">
    <source>
        <dbReference type="SAM" id="MobiDB-lite"/>
    </source>
</evidence>
<evidence type="ECO:0000313" key="13">
    <source>
        <dbReference type="EMBL" id="CAJ1393427.1"/>
    </source>
</evidence>
<proteinExistence type="inferred from homology"/>
<evidence type="ECO:0000313" key="14">
    <source>
        <dbReference type="Proteomes" id="UP001178507"/>
    </source>
</evidence>
<evidence type="ECO:0000256" key="8">
    <source>
        <dbReference type="ARBA" id="ARBA00023136"/>
    </source>
</evidence>